<accession>A0ABP0WSM7</accession>
<name>A0ABP0WSM7_9BRYO</name>
<reference evidence="1" key="1">
    <citation type="submission" date="2024-02" db="EMBL/GenBank/DDBJ databases">
        <authorList>
            <consortium name="ELIXIR-Norway"/>
            <consortium name="Elixir Norway"/>
        </authorList>
    </citation>
    <scope>NUCLEOTIDE SEQUENCE</scope>
</reference>
<organism evidence="1 2">
    <name type="scientific">Sphagnum jensenii</name>
    <dbReference type="NCBI Taxonomy" id="128206"/>
    <lineage>
        <taxon>Eukaryota</taxon>
        <taxon>Viridiplantae</taxon>
        <taxon>Streptophyta</taxon>
        <taxon>Embryophyta</taxon>
        <taxon>Bryophyta</taxon>
        <taxon>Sphagnophytina</taxon>
        <taxon>Sphagnopsida</taxon>
        <taxon>Sphagnales</taxon>
        <taxon>Sphagnaceae</taxon>
        <taxon>Sphagnum</taxon>
    </lineage>
</organism>
<dbReference type="EMBL" id="OZ020098">
    <property type="protein sequence ID" value="CAK9269829.1"/>
    <property type="molecule type" value="Genomic_DNA"/>
</dbReference>
<keyword evidence="2" id="KW-1185">Reference proteome</keyword>
<sequence>MHILFKRMHLLVLCQEVSQHTSIHLPSPSCILGENNFWWRFLMCLIPPNLHQYTHHDTGNEYHFTSDPCNTEDMELRDVRNLETILNCQDCLLVIHECKTGMQC</sequence>
<proteinExistence type="predicted"/>
<protein>
    <submittedName>
        <fullName evidence="1">Uncharacterized protein</fullName>
    </submittedName>
</protein>
<evidence type="ECO:0000313" key="2">
    <source>
        <dbReference type="Proteomes" id="UP001497444"/>
    </source>
</evidence>
<gene>
    <name evidence="1" type="ORF">CSSPJE1EN1_LOCUS15307</name>
</gene>
<evidence type="ECO:0000313" key="1">
    <source>
        <dbReference type="EMBL" id="CAK9269829.1"/>
    </source>
</evidence>
<dbReference type="Proteomes" id="UP001497444">
    <property type="component" value="Chromosome 3"/>
</dbReference>